<dbReference type="OrthoDB" id="1633386at2"/>
<sequence>MSTFPPELLAHLGGETTSVCHCWRVTREDGVVTGYSDHDGVVAFDGTEFRPQSGFSVSEARETLGLAADTVDVEGALSSDTLDADDLAAGKYDGANVETWLVNWRDTEQRALLRQAVIGRITLEDGRFRAELESTKLHINQPGGRWFRRACDAELGDARCQVDIGHPTLVGTGAVIDVLRSDAVSVSGLAGFADGWFSHGVLTCLDGPQAGTDYRIIAHRRDNGADELVIWRGTAPLPQAGVAVRVVAGCDKAFATCKAKFANHLNFRGFPHLPGDDEAYGYANEQQVFDGSPLVP</sequence>
<keyword evidence="3" id="KW-1185">Reference proteome</keyword>
<proteinExistence type="predicted"/>
<accession>A0A5B8KZE3</accession>
<dbReference type="Proteomes" id="UP000321389">
    <property type="component" value="Chromosome"/>
</dbReference>
<dbReference type="Pfam" id="PF09356">
    <property type="entry name" value="Phage_BR0599"/>
    <property type="match status" value="1"/>
</dbReference>
<dbReference type="Pfam" id="PF09931">
    <property type="entry name" value="Phage_phiJL001_Gp84_N"/>
    <property type="match status" value="1"/>
</dbReference>
<protein>
    <submittedName>
        <fullName evidence="2">DUF2163 domain-containing protein</fullName>
    </submittedName>
</protein>
<dbReference type="NCBIfam" id="TIGR02218">
    <property type="entry name" value="phg_TIGR02218"/>
    <property type="match status" value="1"/>
</dbReference>
<feature type="domain" description="Bacteriophage phiJL001 Gp84 C-terminal" evidence="1">
    <location>
        <begin position="195"/>
        <end position="277"/>
    </location>
</feature>
<dbReference type="InterPro" id="IPR011928">
    <property type="entry name" value="Phage_phiJL001_Gp84"/>
</dbReference>
<evidence type="ECO:0000259" key="1">
    <source>
        <dbReference type="Pfam" id="PF09356"/>
    </source>
</evidence>
<dbReference type="EMBL" id="CP042301">
    <property type="protein sequence ID" value="QDZ01124.1"/>
    <property type="molecule type" value="Genomic_DNA"/>
</dbReference>
<dbReference type="KEGG" id="niy:FQ775_12465"/>
<dbReference type="AlphaFoldDB" id="A0A5B8KZE3"/>
<organism evidence="2 3">
    <name type="scientific">Nitratireductor mangrovi</name>
    <dbReference type="NCBI Taxonomy" id="2599600"/>
    <lineage>
        <taxon>Bacteria</taxon>
        <taxon>Pseudomonadati</taxon>
        <taxon>Pseudomonadota</taxon>
        <taxon>Alphaproteobacteria</taxon>
        <taxon>Hyphomicrobiales</taxon>
        <taxon>Phyllobacteriaceae</taxon>
        <taxon>Nitratireductor</taxon>
    </lineage>
</organism>
<dbReference type="InterPro" id="IPR018964">
    <property type="entry name" value="Phage_phiJL001_Gp84_C"/>
</dbReference>
<reference evidence="2" key="1">
    <citation type="submission" date="2020-04" db="EMBL/GenBank/DDBJ databases">
        <title>Nitratireductor sp. nov. isolated from mangrove soil.</title>
        <authorList>
            <person name="Ye Y."/>
        </authorList>
    </citation>
    <scope>NUCLEOTIDE SEQUENCE</scope>
    <source>
        <strain evidence="2">SY7</strain>
    </source>
</reference>
<evidence type="ECO:0000313" key="3">
    <source>
        <dbReference type="Proteomes" id="UP000321389"/>
    </source>
</evidence>
<dbReference type="RefSeq" id="WP_146299769.1">
    <property type="nucleotide sequence ID" value="NZ_CP042301.2"/>
</dbReference>
<evidence type="ECO:0000313" key="2">
    <source>
        <dbReference type="EMBL" id="QDZ01124.1"/>
    </source>
</evidence>
<gene>
    <name evidence="2" type="ORF">FQ775_12465</name>
</gene>
<name>A0A5B8KZE3_9HYPH</name>